<dbReference type="NCBIfam" id="NF003921">
    <property type="entry name" value="PRK05443.2-2"/>
    <property type="match status" value="1"/>
</dbReference>
<dbReference type="Gene3D" id="3.30.870.10">
    <property type="entry name" value="Endonuclease Chain A"/>
    <property type="match status" value="2"/>
</dbReference>
<dbReference type="GO" id="GO:0009358">
    <property type="term" value="C:polyphosphate kinase complex"/>
    <property type="evidence" value="ECO:0007669"/>
    <property type="project" value="InterPro"/>
</dbReference>
<reference evidence="15" key="1">
    <citation type="submission" date="2019-04" db="EMBL/GenBank/DDBJ databases">
        <title>Evolution of Biomass-Degrading Anaerobic Consortia Revealed by Metagenomics.</title>
        <authorList>
            <person name="Peng X."/>
        </authorList>
    </citation>
    <scope>NUCLEOTIDE SEQUENCE</scope>
    <source>
        <strain evidence="15">SIG551</strain>
    </source>
</reference>
<dbReference type="InterPro" id="IPR024953">
    <property type="entry name" value="PP_kinase_middle"/>
</dbReference>
<dbReference type="SUPFAM" id="SSF56024">
    <property type="entry name" value="Phospholipase D/nuclease"/>
    <property type="match status" value="2"/>
</dbReference>
<evidence type="ECO:0000256" key="9">
    <source>
        <dbReference type="RuleBase" id="RU003800"/>
    </source>
</evidence>
<comment type="catalytic activity">
    <reaction evidence="8 9">
        <text>[phosphate](n) + ATP = [phosphate](n+1) + ADP</text>
        <dbReference type="Rhea" id="RHEA:19573"/>
        <dbReference type="Rhea" id="RHEA-COMP:9859"/>
        <dbReference type="Rhea" id="RHEA-COMP:14280"/>
        <dbReference type="ChEBI" id="CHEBI:16838"/>
        <dbReference type="ChEBI" id="CHEBI:30616"/>
        <dbReference type="ChEBI" id="CHEBI:456216"/>
        <dbReference type="EC" id="2.7.4.1"/>
    </reaction>
</comment>
<evidence type="ECO:0000256" key="3">
    <source>
        <dbReference type="ARBA" id="ARBA00022723"/>
    </source>
</evidence>
<keyword evidence="1 8" id="KW-0597">Phosphoprotein</keyword>
<evidence type="ECO:0000259" key="14">
    <source>
        <dbReference type="Pfam" id="PF17941"/>
    </source>
</evidence>
<feature type="binding site" evidence="8">
    <location>
        <position position="587"/>
    </location>
    <ligand>
        <name>ATP</name>
        <dbReference type="ChEBI" id="CHEBI:30616"/>
    </ligand>
</feature>
<feature type="region of interest" description="Disordered" evidence="10">
    <location>
        <begin position="683"/>
        <end position="705"/>
    </location>
</feature>
<dbReference type="AlphaFoldDB" id="A0A928KTW0"/>
<dbReference type="CDD" id="cd09165">
    <property type="entry name" value="PLDc_PaPPK1_C1_like"/>
    <property type="match status" value="1"/>
</dbReference>
<feature type="domain" description="Polyphosphate kinase C-terminal" evidence="14">
    <location>
        <begin position="326"/>
        <end position="491"/>
    </location>
</feature>
<dbReference type="SUPFAM" id="SSF143724">
    <property type="entry name" value="PHP14-like"/>
    <property type="match status" value="1"/>
</dbReference>
<dbReference type="NCBIfam" id="TIGR03705">
    <property type="entry name" value="poly_P_kin"/>
    <property type="match status" value="1"/>
</dbReference>
<evidence type="ECO:0000256" key="2">
    <source>
        <dbReference type="ARBA" id="ARBA00022679"/>
    </source>
</evidence>
<keyword evidence="3 8" id="KW-0479">Metal-binding</keyword>
<dbReference type="PIRSF" id="PIRSF015589">
    <property type="entry name" value="PP_kinase"/>
    <property type="match status" value="1"/>
</dbReference>
<name>A0A928KTW0_9FIRM</name>
<dbReference type="Pfam" id="PF17941">
    <property type="entry name" value="PP_kinase_C_1"/>
    <property type="match status" value="1"/>
</dbReference>
<evidence type="ECO:0000259" key="13">
    <source>
        <dbReference type="Pfam" id="PF13090"/>
    </source>
</evidence>
<evidence type="ECO:0000313" key="15">
    <source>
        <dbReference type="EMBL" id="MBE6833898.1"/>
    </source>
</evidence>
<dbReference type="FunFam" id="3.30.870.10:FF:000001">
    <property type="entry name" value="Polyphosphate kinase"/>
    <property type="match status" value="1"/>
</dbReference>
<dbReference type="InterPro" id="IPR025200">
    <property type="entry name" value="PPK_C_dom2"/>
</dbReference>
<proteinExistence type="inferred from homology"/>
<evidence type="ECO:0000256" key="1">
    <source>
        <dbReference type="ARBA" id="ARBA00022553"/>
    </source>
</evidence>
<dbReference type="InterPro" id="IPR041108">
    <property type="entry name" value="PP_kinase_C_1"/>
</dbReference>
<comment type="PTM">
    <text evidence="8 9">An intermediate of this reaction is the autophosphorylated ppk in which a phosphate is covalently linked to a histidine residue through a N-P bond.</text>
</comment>
<dbReference type="EMBL" id="SVNY01000005">
    <property type="protein sequence ID" value="MBE6833898.1"/>
    <property type="molecule type" value="Genomic_DNA"/>
</dbReference>
<dbReference type="InterPro" id="IPR003414">
    <property type="entry name" value="PP_kinase"/>
</dbReference>
<dbReference type="Pfam" id="PF13090">
    <property type="entry name" value="PP_kinase_C"/>
    <property type="match status" value="1"/>
</dbReference>
<dbReference type="Gene3D" id="1.20.58.310">
    <property type="entry name" value="Polyphosphate kinase N-terminal domain"/>
    <property type="match status" value="1"/>
</dbReference>
<evidence type="ECO:0000256" key="10">
    <source>
        <dbReference type="SAM" id="MobiDB-lite"/>
    </source>
</evidence>
<dbReference type="InterPro" id="IPR036830">
    <property type="entry name" value="PP_kinase_middle_dom_sf"/>
</dbReference>
<feature type="binding site" evidence="8">
    <location>
        <position position="47"/>
    </location>
    <ligand>
        <name>ATP</name>
        <dbReference type="ChEBI" id="CHEBI:30616"/>
    </ligand>
</feature>
<evidence type="ECO:0000256" key="6">
    <source>
        <dbReference type="ARBA" id="ARBA00022840"/>
    </source>
</evidence>
<feature type="active site" description="Phosphohistidine intermediate" evidence="8">
    <location>
        <position position="430"/>
    </location>
</feature>
<dbReference type="InterPro" id="IPR025198">
    <property type="entry name" value="PPK_N_dom"/>
</dbReference>
<dbReference type="Pfam" id="PF02503">
    <property type="entry name" value="PP_kinase"/>
    <property type="match status" value="1"/>
</dbReference>
<dbReference type="NCBIfam" id="NF003918">
    <property type="entry name" value="PRK05443.1-2"/>
    <property type="match status" value="1"/>
</dbReference>
<keyword evidence="6 8" id="KW-0067">ATP-binding</keyword>
<evidence type="ECO:0000256" key="5">
    <source>
        <dbReference type="ARBA" id="ARBA00022777"/>
    </source>
</evidence>
<comment type="caution">
    <text evidence="15">The sequence shown here is derived from an EMBL/GenBank/DDBJ whole genome shotgun (WGS) entry which is preliminary data.</text>
</comment>
<evidence type="ECO:0000256" key="8">
    <source>
        <dbReference type="HAMAP-Rule" id="MF_00347"/>
    </source>
</evidence>
<accession>A0A928KTW0</accession>
<keyword evidence="4 8" id="KW-0547">Nucleotide-binding</keyword>
<protein>
    <recommendedName>
        <fullName evidence="8 9">Polyphosphate kinase</fullName>
        <ecNumber evidence="8 9">2.7.4.1</ecNumber>
    </recommendedName>
    <alternativeName>
        <fullName evidence="8">ATP-polyphosphate phosphotransferase</fullName>
    </alternativeName>
    <alternativeName>
        <fullName evidence="8">Polyphosphoric acid kinase</fullName>
    </alternativeName>
</protein>
<comment type="function">
    <text evidence="8 9">Catalyzes the reversible transfer of the terminal phosphate of ATP to form a long-chain polyphosphate (polyP).</text>
</comment>
<keyword evidence="5 8" id="KW-0418">Kinase</keyword>
<feature type="binding site" evidence="8">
    <location>
        <position position="370"/>
    </location>
    <ligand>
        <name>Mg(2+)</name>
        <dbReference type="ChEBI" id="CHEBI:18420"/>
    </ligand>
</feature>
<dbReference type="NCBIfam" id="NF003920">
    <property type="entry name" value="PRK05443.2-1"/>
    <property type="match status" value="1"/>
</dbReference>
<feature type="binding site" evidence="8">
    <location>
        <position position="463"/>
    </location>
    <ligand>
        <name>ATP</name>
        <dbReference type="ChEBI" id="CHEBI:30616"/>
    </ligand>
</feature>
<keyword evidence="2 8" id="KW-0808">Transferase</keyword>
<comment type="cofactor">
    <cofactor evidence="8">
        <name>Mg(2+)</name>
        <dbReference type="ChEBI" id="CHEBI:18420"/>
    </cofactor>
</comment>
<dbReference type="NCBIfam" id="NF003917">
    <property type="entry name" value="PRK05443.1-1"/>
    <property type="match status" value="1"/>
</dbReference>
<comment type="similarity">
    <text evidence="8 9">Belongs to the polyphosphate kinase 1 (PPK1) family.</text>
</comment>
<dbReference type="Proteomes" id="UP000754750">
    <property type="component" value="Unassembled WGS sequence"/>
</dbReference>
<dbReference type="GO" id="GO:0046872">
    <property type="term" value="F:metal ion binding"/>
    <property type="evidence" value="ECO:0007669"/>
    <property type="project" value="UniProtKB-KW"/>
</dbReference>
<dbReference type="EC" id="2.7.4.1" evidence="8 9"/>
<dbReference type="RefSeq" id="WP_326840575.1">
    <property type="nucleotide sequence ID" value="NZ_JBKWRC010000004.1"/>
</dbReference>
<evidence type="ECO:0000259" key="11">
    <source>
        <dbReference type="Pfam" id="PF02503"/>
    </source>
</evidence>
<dbReference type="HAMAP" id="MF_00347">
    <property type="entry name" value="Polyphosphate_kinase"/>
    <property type="match status" value="1"/>
</dbReference>
<gene>
    <name evidence="8" type="primary">ppk</name>
    <name evidence="15" type="ORF">E7512_10020</name>
</gene>
<sequence>MDENKQFPFINRELSWMDFNWRVLEEAFEKENPVMERLRFLGITSSNLDEFFMVRVAGVKAQVHSGYKTPDLSGLTPDELMVRLTRKIRSFTEQQYTSLHRSILPALRKENVFFCAPGELSEEQQNFISDYFDKILYPVLTPLAVDRSRPFPMLTNKSLNLAVRLKGEEESLFAVVQVPSILSRFLQVPDPERKIYVLLENIISYKINHLFSMHHIEACSPFRLTRNSDLEIDEDAEDLLTEVQKSIKKRKRGRPVRLELLQNCDAEIKEFLVEMLDLKPNDLFEVPGPIDLTYLTKFASLPGYDALCFDPIKPVYPPADFWGYDDIFEAIREKDRMVHHPYESFQCVVDFVSSAADDADVLAIKQTLYRVSGHSPIIAALIRAAENGKQVTVLVELKARFDEENNINWAKKLEQAGCHVIYGLAGLKTHCKILLVVRREEDGIRRYVHMGTGNYNDSTAKIYTDIGVFTCREPYGIDASSLFNVLTGYSRPPEYRKFVVAPQGMRSFFERMIRRETENAKKGLPSGITVKVNALIDPQLIELLYEASQAGVPIHLIVRGMCSLIPRLPGLSETITVQSIVGQLLEHSRIYAFQNGGDPKIYMGSADWMPRNLDRRVELVFPIEGEELKRRAFEILKILRSDNVNTRMMQPDTTYLHVSRRGRAAVNCQSLFSTMAKKSLTELKKSEESKLMEPIRDADKAKRLK</sequence>
<dbReference type="GO" id="GO:0008976">
    <property type="term" value="F:polyphosphate kinase activity"/>
    <property type="evidence" value="ECO:0007669"/>
    <property type="project" value="UniProtKB-UniRule"/>
</dbReference>
<dbReference type="GO" id="GO:0006799">
    <property type="term" value="P:polyphosphate biosynthetic process"/>
    <property type="evidence" value="ECO:0007669"/>
    <property type="project" value="UniProtKB-UniRule"/>
</dbReference>
<dbReference type="PANTHER" id="PTHR30218:SF0">
    <property type="entry name" value="POLYPHOSPHATE KINASE"/>
    <property type="match status" value="1"/>
</dbReference>
<evidence type="ECO:0000256" key="7">
    <source>
        <dbReference type="ARBA" id="ARBA00022842"/>
    </source>
</evidence>
<dbReference type="Gene3D" id="3.30.1840.10">
    <property type="entry name" value="Polyphosphate kinase middle domain"/>
    <property type="match status" value="1"/>
</dbReference>
<evidence type="ECO:0000256" key="4">
    <source>
        <dbReference type="ARBA" id="ARBA00022741"/>
    </source>
</evidence>
<dbReference type="Pfam" id="PF13089">
    <property type="entry name" value="PP_kinase_N"/>
    <property type="match status" value="1"/>
</dbReference>
<feature type="binding site" evidence="8">
    <location>
        <position position="400"/>
    </location>
    <ligand>
        <name>Mg(2+)</name>
        <dbReference type="ChEBI" id="CHEBI:18420"/>
    </ligand>
</feature>
<dbReference type="SUPFAM" id="SSF140356">
    <property type="entry name" value="PPK N-terminal domain-like"/>
    <property type="match status" value="1"/>
</dbReference>
<evidence type="ECO:0000259" key="12">
    <source>
        <dbReference type="Pfam" id="PF13089"/>
    </source>
</evidence>
<dbReference type="InterPro" id="IPR036832">
    <property type="entry name" value="PPK_N_dom_sf"/>
</dbReference>
<feature type="domain" description="Polyphosphate kinase middle" evidence="11">
    <location>
        <begin position="123"/>
        <end position="298"/>
    </location>
</feature>
<feature type="domain" description="Polyphosphate kinase N-terminal" evidence="12">
    <location>
        <begin position="9"/>
        <end position="114"/>
    </location>
</feature>
<evidence type="ECO:0000313" key="16">
    <source>
        <dbReference type="Proteomes" id="UP000754750"/>
    </source>
</evidence>
<organism evidence="15 16">
    <name type="scientific">Faecalispora sporosphaeroides</name>
    <dbReference type="NCBI Taxonomy" id="1549"/>
    <lineage>
        <taxon>Bacteria</taxon>
        <taxon>Bacillati</taxon>
        <taxon>Bacillota</taxon>
        <taxon>Clostridia</taxon>
        <taxon>Eubacteriales</taxon>
        <taxon>Oscillospiraceae</taxon>
        <taxon>Faecalispora</taxon>
    </lineage>
</organism>
<dbReference type="PANTHER" id="PTHR30218">
    <property type="entry name" value="POLYPHOSPHATE KINASE"/>
    <property type="match status" value="1"/>
</dbReference>
<keyword evidence="7 8" id="KW-0460">Magnesium</keyword>
<dbReference type="GO" id="GO:0005524">
    <property type="term" value="F:ATP binding"/>
    <property type="evidence" value="ECO:0007669"/>
    <property type="project" value="UniProtKB-KW"/>
</dbReference>
<feature type="binding site" evidence="8">
    <location>
        <position position="559"/>
    </location>
    <ligand>
        <name>ATP</name>
        <dbReference type="ChEBI" id="CHEBI:30616"/>
    </ligand>
</feature>
<feature type="domain" description="Polyphosphate kinase C-terminal" evidence="13">
    <location>
        <begin position="499"/>
        <end position="669"/>
    </location>
</feature>
<dbReference type="CDD" id="cd09168">
    <property type="entry name" value="PLDc_PaPPK1_C2_like"/>
    <property type="match status" value="1"/>
</dbReference>